<dbReference type="KEGG" id="bjp:RN69_28985"/>
<reference evidence="1 2" key="1">
    <citation type="submission" date="2014-09" db="EMBL/GenBank/DDBJ databases">
        <title>Draft genome of Bradyrhizobium japonicum Is-34.</title>
        <authorList>
            <person name="Tsurumaru H."/>
            <person name="Yamakawa T."/>
            <person name="Hashimoto S."/>
            <person name="Okizaki K."/>
            <person name="Kanesaki Y."/>
            <person name="Yoshikawa H."/>
            <person name="Yajima S."/>
        </authorList>
    </citation>
    <scope>NUCLEOTIDE SEQUENCE [LARGE SCALE GENOMIC DNA]</scope>
    <source>
        <strain evidence="1 2">Is-34</strain>
    </source>
</reference>
<dbReference type="Proteomes" id="UP000030377">
    <property type="component" value="Unassembled WGS sequence"/>
</dbReference>
<name>A0A0A3YRT2_BRAJP</name>
<dbReference type="GeneID" id="64069049"/>
<dbReference type="eggNOG" id="ENOG502ZMFP">
    <property type="taxonomic scope" value="Bacteria"/>
</dbReference>
<accession>A0A0A3YRT2</accession>
<organism evidence="1 2">
    <name type="scientific">Bradyrhizobium japonicum</name>
    <dbReference type="NCBI Taxonomy" id="375"/>
    <lineage>
        <taxon>Bacteria</taxon>
        <taxon>Pseudomonadati</taxon>
        <taxon>Pseudomonadota</taxon>
        <taxon>Alphaproteobacteria</taxon>
        <taxon>Hyphomicrobiales</taxon>
        <taxon>Nitrobacteraceae</taxon>
        <taxon>Bradyrhizobium</taxon>
    </lineage>
</organism>
<proteinExistence type="predicted"/>
<dbReference type="AlphaFoldDB" id="A0A0A3YRT2"/>
<evidence type="ECO:0000313" key="1">
    <source>
        <dbReference type="EMBL" id="KGT76398.1"/>
    </source>
</evidence>
<comment type="caution">
    <text evidence="1">The sequence shown here is derived from an EMBL/GenBank/DDBJ whole genome shotgun (WGS) entry which is preliminary data.</text>
</comment>
<sequence>MIAAVWLRAPARARLHALRELYRRFFGENTPDARGRRLLAEWLSPEQRAQFEQHRYFDVIGCDTGKRYRIHYGTAANVHEIDDEGRAAMGWCFVPSGFLVPGDVMLAQKVALETDENAAIALANRFPPATHSEHFYRRPF</sequence>
<dbReference type="EMBL" id="JRPN01000020">
    <property type="protein sequence ID" value="KGT76398.1"/>
    <property type="molecule type" value="Genomic_DNA"/>
</dbReference>
<gene>
    <name evidence="1" type="ORF">MA20_26795</name>
</gene>
<evidence type="ECO:0000313" key="2">
    <source>
        <dbReference type="Proteomes" id="UP000030377"/>
    </source>
</evidence>
<protein>
    <submittedName>
        <fullName evidence="1">Uncharacterized protein</fullName>
    </submittedName>
</protein>
<dbReference type="RefSeq" id="WP_014496048.1">
    <property type="nucleotide sequence ID" value="NZ_BJNK01000006.1"/>
</dbReference>
<dbReference type="PATRIC" id="fig|375.37.peg.5937"/>
<dbReference type="STRING" id="375.BKD09_RS31005"/>